<protein>
    <submittedName>
        <fullName evidence="2">Uncharacterized protein</fullName>
    </submittedName>
</protein>
<accession>A0A2X3J0A6</accession>
<dbReference type="Proteomes" id="UP000251197">
    <property type="component" value="Unassembled WGS sequence"/>
</dbReference>
<evidence type="ECO:0000313" key="3">
    <source>
        <dbReference type="Proteomes" id="UP000251197"/>
    </source>
</evidence>
<feature type="chain" id="PRO_5015975450" evidence="1">
    <location>
        <begin position="20"/>
        <end position="56"/>
    </location>
</feature>
<evidence type="ECO:0000256" key="1">
    <source>
        <dbReference type="SAM" id="SignalP"/>
    </source>
</evidence>
<dbReference type="AlphaFoldDB" id="A0A2X3J0A6"/>
<sequence length="56" mass="6280">MKQLCLALCLFIPFKMSLASVSGTFDVRMTILPKPLPPKVTKIKLSADTVMIINEW</sequence>
<organism evidence="2 3">
    <name type="scientific">Cedecea neteri</name>
    <dbReference type="NCBI Taxonomy" id="158822"/>
    <lineage>
        <taxon>Bacteria</taxon>
        <taxon>Pseudomonadati</taxon>
        <taxon>Pseudomonadota</taxon>
        <taxon>Gammaproteobacteria</taxon>
        <taxon>Enterobacterales</taxon>
        <taxon>Enterobacteriaceae</taxon>
        <taxon>Cedecea</taxon>
    </lineage>
</organism>
<keyword evidence="1" id="KW-0732">Signal</keyword>
<reference evidence="2 3" key="1">
    <citation type="submission" date="2018-06" db="EMBL/GenBank/DDBJ databases">
        <authorList>
            <consortium name="Pathogen Informatics"/>
            <person name="Doyle S."/>
        </authorList>
    </citation>
    <scope>NUCLEOTIDE SEQUENCE [LARGE SCALE GENOMIC DNA]</scope>
    <source>
        <strain evidence="2 3">NCTC12120</strain>
    </source>
</reference>
<evidence type="ECO:0000313" key="2">
    <source>
        <dbReference type="EMBL" id="SQC92277.1"/>
    </source>
</evidence>
<name>A0A2X3J0A6_9ENTR</name>
<feature type="signal peptide" evidence="1">
    <location>
        <begin position="1"/>
        <end position="19"/>
    </location>
</feature>
<dbReference type="EMBL" id="UAVU01000009">
    <property type="protein sequence ID" value="SQC92277.1"/>
    <property type="molecule type" value="Genomic_DNA"/>
</dbReference>
<proteinExistence type="predicted"/>
<gene>
    <name evidence="2" type="ORF">NCTC12120_05471</name>
</gene>